<dbReference type="AlphaFoldDB" id="A0A4P9Z6E0"/>
<keyword evidence="2" id="KW-0812">Transmembrane</keyword>
<protein>
    <submittedName>
        <fullName evidence="4">Uncharacterized protein</fullName>
    </submittedName>
</protein>
<feature type="chain" id="PRO_5020651203" evidence="3">
    <location>
        <begin position="28"/>
        <end position="337"/>
    </location>
</feature>
<dbReference type="Proteomes" id="UP000278143">
    <property type="component" value="Unassembled WGS sequence"/>
</dbReference>
<accession>A0A4P9Z6E0</accession>
<feature type="signal peptide" evidence="3">
    <location>
        <begin position="1"/>
        <end position="27"/>
    </location>
</feature>
<evidence type="ECO:0000313" key="5">
    <source>
        <dbReference type="Proteomes" id="UP000278143"/>
    </source>
</evidence>
<sequence length="337" mass="35604">MLRSFSLLPLSLLVLPAIIGWPHSAVAAHNPTASPHSAATLLVRRQAGSSANAVLAENRCLLNHYCSPGNETFFEVNSDIAVAWSATSPYLQPSSSLSANASVFISLEDPSTHRSIWNATMPNPLNGAHATNITVTEDMLDKRDYRLVDLVVRQAHNTTAKSPPSLRLTLAAAAPLATSVHEGDPASQHTSPIHTTVVALAVVAGVVLAMAMLCIGVALARRHRRRKHVAAAPLSPLAEMSAAKAQQFNIPVIMVSPPTIRSRLRASIVSLGYSAAGRRRSTASCASHISRPPSAVVVAREPPHPPSAAGNRGAPDDEKPLATLCRATPQKTPPKQT</sequence>
<evidence type="ECO:0000256" key="1">
    <source>
        <dbReference type="SAM" id="MobiDB-lite"/>
    </source>
</evidence>
<keyword evidence="2" id="KW-1133">Transmembrane helix</keyword>
<name>A0A4P9Z6E0_9FUNG</name>
<feature type="region of interest" description="Disordered" evidence="1">
    <location>
        <begin position="283"/>
        <end position="337"/>
    </location>
</feature>
<dbReference type="OrthoDB" id="10590276at2759"/>
<organism evidence="4 5">
    <name type="scientific">Syncephalis pseudoplumigaleata</name>
    <dbReference type="NCBI Taxonomy" id="1712513"/>
    <lineage>
        <taxon>Eukaryota</taxon>
        <taxon>Fungi</taxon>
        <taxon>Fungi incertae sedis</taxon>
        <taxon>Zoopagomycota</taxon>
        <taxon>Zoopagomycotina</taxon>
        <taxon>Zoopagomycetes</taxon>
        <taxon>Zoopagales</taxon>
        <taxon>Piptocephalidaceae</taxon>
        <taxon>Syncephalis</taxon>
    </lineage>
</organism>
<keyword evidence="2" id="KW-0472">Membrane</keyword>
<dbReference type="EMBL" id="KZ989115">
    <property type="protein sequence ID" value="RKP28155.1"/>
    <property type="molecule type" value="Genomic_DNA"/>
</dbReference>
<gene>
    <name evidence="4" type="ORF">SYNPS1DRAFT_26269</name>
</gene>
<keyword evidence="3" id="KW-0732">Signal</keyword>
<feature type="transmembrane region" description="Helical" evidence="2">
    <location>
        <begin position="197"/>
        <end position="220"/>
    </location>
</feature>
<keyword evidence="5" id="KW-1185">Reference proteome</keyword>
<evidence type="ECO:0000313" key="4">
    <source>
        <dbReference type="EMBL" id="RKP28155.1"/>
    </source>
</evidence>
<evidence type="ECO:0000256" key="3">
    <source>
        <dbReference type="SAM" id="SignalP"/>
    </source>
</evidence>
<proteinExistence type="predicted"/>
<reference evidence="5" key="1">
    <citation type="journal article" date="2018" name="Nat. Microbiol.">
        <title>Leveraging single-cell genomics to expand the fungal tree of life.</title>
        <authorList>
            <person name="Ahrendt S.R."/>
            <person name="Quandt C.A."/>
            <person name="Ciobanu D."/>
            <person name="Clum A."/>
            <person name="Salamov A."/>
            <person name="Andreopoulos B."/>
            <person name="Cheng J.F."/>
            <person name="Woyke T."/>
            <person name="Pelin A."/>
            <person name="Henrissat B."/>
            <person name="Reynolds N.K."/>
            <person name="Benny G.L."/>
            <person name="Smith M.E."/>
            <person name="James T.Y."/>
            <person name="Grigoriev I.V."/>
        </authorList>
    </citation>
    <scope>NUCLEOTIDE SEQUENCE [LARGE SCALE GENOMIC DNA]</scope>
    <source>
        <strain evidence="5">Benny S71-1</strain>
    </source>
</reference>
<evidence type="ECO:0000256" key="2">
    <source>
        <dbReference type="SAM" id="Phobius"/>
    </source>
</evidence>